<organism evidence="1 2">
    <name type="scientific">Panagrolaimus sp. PS1159</name>
    <dbReference type="NCBI Taxonomy" id="55785"/>
    <lineage>
        <taxon>Eukaryota</taxon>
        <taxon>Metazoa</taxon>
        <taxon>Ecdysozoa</taxon>
        <taxon>Nematoda</taxon>
        <taxon>Chromadorea</taxon>
        <taxon>Rhabditida</taxon>
        <taxon>Tylenchina</taxon>
        <taxon>Panagrolaimomorpha</taxon>
        <taxon>Panagrolaimoidea</taxon>
        <taxon>Panagrolaimidae</taxon>
        <taxon>Panagrolaimus</taxon>
    </lineage>
</organism>
<proteinExistence type="predicted"/>
<name>A0AC35G0P9_9BILA</name>
<protein>
    <submittedName>
        <fullName evidence="2">Uncharacterized protein</fullName>
    </submittedName>
</protein>
<evidence type="ECO:0000313" key="2">
    <source>
        <dbReference type="WBParaSite" id="PS1159_v2.g22785.t1"/>
    </source>
</evidence>
<reference evidence="2" key="1">
    <citation type="submission" date="2022-11" db="UniProtKB">
        <authorList>
            <consortium name="WormBaseParasite"/>
        </authorList>
    </citation>
    <scope>IDENTIFICATION</scope>
</reference>
<evidence type="ECO:0000313" key="1">
    <source>
        <dbReference type="Proteomes" id="UP000887580"/>
    </source>
</evidence>
<dbReference type="WBParaSite" id="PS1159_v2.g22785.t1">
    <property type="protein sequence ID" value="PS1159_v2.g22785.t1"/>
    <property type="gene ID" value="PS1159_v2.g22785"/>
</dbReference>
<accession>A0AC35G0P9</accession>
<sequence>MLSYCEKYFKKANQDNSNFVSSALKSSYKFEIRKDETMSAIENLFEALENVVGSAAAKSKYSFLSPRLFSILPSENDKRKHLLSPSLFSFHENDGFFSLPNLLKKFNFDNKVENEWIETLLEISGASKTLKELVAKMEPEMKAMNEKVFPTVQELERMDKNWEMVVKSYSEEQKVDIADNGYAFLESEQLQLVYSGKDKSKLKINLNSYAKLSKEQKQKRIDNDIRKLAKLNPDDIRRARRQIVVHPDNGEVTVGNNTNHHDYSQEAPGPHSSVPHFITLSPWAGGYRIGEGFAFEVVTLSPHAFFAEIMMPAAIGVTTLGPRAFIAAILSPTAIISRIISPTALSAEILSPRALTAYILSPEALVAEILSPKFLEARVLSPEALIIQILSPHILGGGHSSHEDAEQGIPHQHSEDEHKDHRDPKDATQIVNHGAGVGAANHGHGAAGVVPGAAHQHNPAPGIANNPFAFEQNVPHFRF</sequence>
<dbReference type="Proteomes" id="UP000887580">
    <property type="component" value="Unplaced"/>
</dbReference>